<gene>
    <name evidence="2" type="ORF">A5893_08225</name>
</gene>
<sequence length="92" mass="10545">MKTTLDSNFNNENENFGGEFSILNSNRFEKNTLSHDQTKSNLYTAFLYLLSIVSITCWIISLKVLPFGDIFQFLLGAVVLSVNLMVFKWTKL</sequence>
<dbReference type="RefSeq" id="WP_068822188.1">
    <property type="nucleotide sequence ID" value="NZ_LWHJ01000027.1"/>
</dbReference>
<dbReference type="OrthoDB" id="800003at2"/>
<dbReference type="EMBL" id="LWHJ01000027">
    <property type="protein sequence ID" value="OAQ39571.1"/>
    <property type="molecule type" value="Genomic_DNA"/>
</dbReference>
<reference evidence="2 3" key="1">
    <citation type="submission" date="2016-04" db="EMBL/GenBank/DDBJ databases">
        <authorList>
            <person name="Evans L.H."/>
            <person name="Alamgir A."/>
            <person name="Owens N."/>
            <person name="Weber N.D."/>
            <person name="Virtaneva K."/>
            <person name="Barbian K."/>
            <person name="Babar A."/>
            <person name="Rosenke K."/>
        </authorList>
    </citation>
    <scope>NUCLEOTIDE SEQUENCE [LARGE SCALE GENOMIC DNA]</scope>
    <source>
        <strain evidence="2 3">CCM 8644</strain>
    </source>
</reference>
<keyword evidence="1" id="KW-0472">Membrane</keyword>
<keyword evidence="1" id="KW-1133">Transmembrane helix</keyword>
<feature type="transmembrane region" description="Helical" evidence="1">
    <location>
        <begin position="70"/>
        <end position="87"/>
    </location>
</feature>
<dbReference type="AlphaFoldDB" id="A0A179DEW9"/>
<comment type="caution">
    <text evidence="2">The sequence shown here is derived from an EMBL/GenBank/DDBJ whole genome shotgun (WGS) entry which is preliminary data.</text>
</comment>
<evidence type="ECO:0000256" key="1">
    <source>
        <dbReference type="SAM" id="Phobius"/>
    </source>
</evidence>
<accession>A0A179DEW9</accession>
<evidence type="ECO:0000313" key="3">
    <source>
        <dbReference type="Proteomes" id="UP000078459"/>
    </source>
</evidence>
<name>A0A179DEW9_9SPHI</name>
<organism evidence="2 3">
    <name type="scientific">Pedobacter psychrophilus</name>
    <dbReference type="NCBI Taxonomy" id="1826909"/>
    <lineage>
        <taxon>Bacteria</taxon>
        <taxon>Pseudomonadati</taxon>
        <taxon>Bacteroidota</taxon>
        <taxon>Sphingobacteriia</taxon>
        <taxon>Sphingobacteriales</taxon>
        <taxon>Sphingobacteriaceae</taxon>
        <taxon>Pedobacter</taxon>
    </lineage>
</organism>
<protein>
    <submittedName>
        <fullName evidence="2">Uncharacterized protein</fullName>
    </submittedName>
</protein>
<dbReference type="Proteomes" id="UP000078459">
    <property type="component" value="Unassembled WGS sequence"/>
</dbReference>
<keyword evidence="1" id="KW-0812">Transmembrane</keyword>
<reference evidence="2 3" key="2">
    <citation type="submission" date="2016-06" db="EMBL/GenBank/DDBJ databases">
        <title>Pedobacter psychrophilus sp. nov., isolated from Antarctic fragmentary rock.</title>
        <authorList>
            <person name="Svec P."/>
        </authorList>
    </citation>
    <scope>NUCLEOTIDE SEQUENCE [LARGE SCALE GENOMIC DNA]</scope>
    <source>
        <strain evidence="2 3">CCM 8644</strain>
    </source>
</reference>
<evidence type="ECO:0000313" key="2">
    <source>
        <dbReference type="EMBL" id="OAQ39571.1"/>
    </source>
</evidence>
<feature type="transmembrane region" description="Helical" evidence="1">
    <location>
        <begin position="42"/>
        <end position="64"/>
    </location>
</feature>
<keyword evidence="3" id="KW-1185">Reference proteome</keyword>
<proteinExistence type="predicted"/>
<dbReference type="STRING" id="1826909.A5893_08225"/>